<accession>A0A939FYZ2</accession>
<dbReference type="InterPro" id="IPR016166">
    <property type="entry name" value="FAD-bd_PCMH"/>
</dbReference>
<dbReference type="InterPro" id="IPR036635">
    <property type="entry name" value="MurB_C_sf"/>
</dbReference>
<feature type="domain" description="FAD-binding PCMH-type" evidence="20">
    <location>
        <begin position="52"/>
        <end position="323"/>
    </location>
</feature>
<keyword evidence="15 19" id="KW-0131">Cell cycle</keyword>
<proteinExistence type="inferred from homology"/>
<dbReference type="GO" id="GO:0008762">
    <property type="term" value="F:UDP-N-acetylmuramate dehydrogenase activity"/>
    <property type="evidence" value="ECO:0007669"/>
    <property type="project" value="UniProtKB-UniRule"/>
</dbReference>
<gene>
    <name evidence="19 21" type="primary">murB</name>
    <name evidence="21" type="ORF">J1C48_09360</name>
</gene>
<name>A0A939FYZ2_9HYPH</name>
<comment type="function">
    <text evidence="2 19">Cell wall formation.</text>
</comment>
<sequence>MGLCVAAGTDRSRARRRGRRSVTLLDRLGDRLSGIRGRLTPDAPMRKLTWFQVGGPADLFFQPADEDDLILFLQRLPEEIPVLVVGVGSNLLVRDGGIEGVVIRLSAKGFGAAEQISQTRIRAGAAIPDKRLAASALDAGIGGFHFYHGIPGAVGGALRMNAGANGVETVERVVEVHAVDRHGRRHVLSNADMGYSYRHASAPEGLIFTAAVFEGYRCEPLEIRAKMDEVQTHRESVQPIREKTGGSTFKNPPQSSAWKEIDKAGCRGLTIGGAQMSEMHCNFMINTGDATGFDLETLGETVRRRVLQTSGIVLDWEIKRLGRFEAGRIVTPASDSD</sequence>
<evidence type="ECO:0000256" key="11">
    <source>
        <dbReference type="ARBA" id="ARBA00022857"/>
    </source>
</evidence>
<dbReference type="GO" id="GO:0071949">
    <property type="term" value="F:FAD binding"/>
    <property type="evidence" value="ECO:0007669"/>
    <property type="project" value="InterPro"/>
</dbReference>
<keyword evidence="14 19" id="KW-0560">Oxidoreductase</keyword>
<keyword evidence="13 19" id="KW-0573">Peptidoglycan synthesis</keyword>
<keyword evidence="7 19" id="KW-0963">Cytoplasm</keyword>
<evidence type="ECO:0000256" key="9">
    <source>
        <dbReference type="ARBA" id="ARBA00022630"/>
    </source>
</evidence>
<dbReference type="PROSITE" id="PS51387">
    <property type="entry name" value="FAD_PCMH"/>
    <property type="match status" value="1"/>
</dbReference>
<feature type="active site" description="Proton donor" evidence="19">
    <location>
        <position position="247"/>
    </location>
</feature>
<dbReference type="GO" id="GO:0009252">
    <property type="term" value="P:peptidoglycan biosynthetic process"/>
    <property type="evidence" value="ECO:0007669"/>
    <property type="project" value="UniProtKB-UniRule"/>
</dbReference>
<reference evidence="21" key="1">
    <citation type="submission" date="2021-03" db="EMBL/GenBank/DDBJ databases">
        <title>Whole genome sequence of Jiella sp. CQZ9-1.</title>
        <authorList>
            <person name="Tuo L."/>
        </authorList>
    </citation>
    <scope>NUCLEOTIDE SEQUENCE</scope>
    <source>
        <strain evidence="21">CQZ9-1</strain>
    </source>
</reference>
<dbReference type="Pfam" id="PF02873">
    <property type="entry name" value="MurB_C"/>
    <property type="match status" value="1"/>
</dbReference>
<keyword evidence="16 19" id="KW-0961">Cell wall biogenesis/degradation</keyword>
<comment type="similarity">
    <text evidence="19">Belongs to the MurB family.</text>
</comment>
<evidence type="ECO:0000256" key="3">
    <source>
        <dbReference type="ARBA" id="ARBA00004496"/>
    </source>
</evidence>
<dbReference type="GO" id="GO:0071555">
    <property type="term" value="P:cell wall organization"/>
    <property type="evidence" value="ECO:0007669"/>
    <property type="project" value="UniProtKB-KW"/>
</dbReference>
<dbReference type="Gene3D" id="3.30.465.10">
    <property type="match status" value="1"/>
</dbReference>
<dbReference type="NCBIfam" id="NF010480">
    <property type="entry name" value="PRK13905.1"/>
    <property type="match status" value="1"/>
</dbReference>
<dbReference type="HAMAP" id="MF_00037">
    <property type="entry name" value="MurB"/>
    <property type="match status" value="1"/>
</dbReference>
<evidence type="ECO:0000256" key="4">
    <source>
        <dbReference type="ARBA" id="ARBA00004752"/>
    </source>
</evidence>
<evidence type="ECO:0000256" key="16">
    <source>
        <dbReference type="ARBA" id="ARBA00023316"/>
    </source>
</evidence>
<evidence type="ECO:0000256" key="6">
    <source>
        <dbReference type="ARBA" id="ARBA00015188"/>
    </source>
</evidence>
<dbReference type="GO" id="GO:0051301">
    <property type="term" value="P:cell division"/>
    <property type="evidence" value="ECO:0007669"/>
    <property type="project" value="UniProtKB-KW"/>
</dbReference>
<dbReference type="Gene3D" id="3.30.43.10">
    <property type="entry name" value="Uridine Diphospho-n-acetylenolpyruvylglucosamine Reductase, domain 2"/>
    <property type="match status" value="1"/>
</dbReference>
<comment type="caution">
    <text evidence="21">The sequence shown here is derived from an EMBL/GenBank/DDBJ whole genome shotgun (WGS) entry which is preliminary data.</text>
</comment>
<dbReference type="InterPro" id="IPR036318">
    <property type="entry name" value="FAD-bd_PCMH-like_sf"/>
</dbReference>
<evidence type="ECO:0000256" key="18">
    <source>
        <dbReference type="ARBA" id="ARBA00048914"/>
    </source>
</evidence>
<protein>
    <recommendedName>
        <fullName evidence="6 19">UDP-N-acetylenolpyruvoylglucosamine reductase</fullName>
        <ecNumber evidence="5 19">1.3.1.98</ecNumber>
    </recommendedName>
    <alternativeName>
        <fullName evidence="17 19">UDP-N-acetylmuramate dehydrogenase</fullName>
    </alternativeName>
</protein>
<dbReference type="GO" id="GO:0008360">
    <property type="term" value="P:regulation of cell shape"/>
    <property type="evidence" value="ECO:0007669"/>
    <property type="project" value="UniProtKB-KW"/>
</dbReference>
<evidence type="ECO:0000256" key="5">
    <source>
        <dbReference type="ARBA" id="ARBA00012518"/>
    </source>
</evidence>
<keyword evidence="22" id="KW-1185">Reference proteome</keyword>
<organism evidence="21 22">
    <name type="scientific">Jiella flava</name>
    <dbReference type="NCBI Taxonomy" id="2816857"/>
    <lineage>
        <taxon>Bacteria</taxon>
        <taxon>Pseudomonadati</taxon>
        <taxon>Pseudomonadota</taxon>
        <taxon>Alphaproteobacteria</taxon>
        <taxon>Hyphomicrobiales</taxon>
        <taxon>Aurantimonadaceae</taxon>
        <taxon>Jiella</taxon>
    </lineage>
</organism>
<dbReference type="InterPro" id="IPR011601">
    <property type="entry name" value="MurB_C"/>
</dbReference>
<evidence type="ECO:0000256" key="2">
    <source>
        <dbReference type="ARBA" id="ARBA00003921"/>
    </source>
</evidence>
<feature type="active site" evidence="19">
    <location>
        <position position="317"/>
    </location>
</feature>
<evidence type="ECO:0000256" key="10">
    <source>
        <dbReference type="ARBA" id="ARBA00022827"/>
    </source>
</evidence>
<evidence type="ECO:0000256" key="7">
    <source>
        <dbReference type="ARBA" id="ARBA00022490"/>
    </source>
</evidence>
<evidence type="ECO:0000256" key="1">
    <source>
        <dbReference type="ARBA" id="ARBA00001974"/>
    </source>
</evidence>
<dbReference type="EMBL" id="JAFMPP010000006">
    <property type="protein sequence ID" value="MBO0662785.1"/>
    <property type="molecule type" value="Genomic_DNA"/>
</dbReference>
<dbReference type="EC" id="1.3.1.98" evidence="5 19"/>
<evidence type="ECO:0000259" key="20">
    <source>
        <dbReference type="PROSITE" id="PS51387"/>
    </source>
</evidence>
<comment type="catalytic activity">
    <reaction evidence="18 19">
        <text>UDP-N-acetyl-alpha-D-muramate + NADP(+) = UDP-N-acetyl-3-O-(1-carboxyvinyl)-alpha-D-glucosamine + NADPH + H(+)</text>
        <dbReference type="Rhea" id="RHEA:12248"/>
        <dbReference type="ChEBI" id="CHEBI:15378"/>
        <dbReference type="ChEBI" id="CHEBI:57783"/>
        <dbReference type="ChEBI" id="CHEBI:58349"/>
        <dbReference type="ChEBI" id="CHEBI:68483"/>
        <dbReference type="ChEBI" id="CHEBI:70757"/>
        <dbReference type="EC" id="1.3.1.98"/>
    </reaction>
</comment>
<comment type="pathway">
    <text evidence="4 19">Cell wall biogenesis; peptidoglycan biosynthesis.</text>
</comment>
<evidence type="ECO:0000313" key="21">
    <source>
        <dbReference type="EMBL" id="MBO0662785.1"/>
    </source>
</evidence>
<keyword evidence="11 19" id="KW-0521">NADP</keyword>
<dbReference type="InterPro" id="IPR006094">
    <property type="entry name" value="Oxid_FAD_bind_N"/>
</dbReference>
<evidence type="ECO:0000256" key="13">
    <source>
        <dbReference type="ARBA" id="ARBA00022984"/>
    </source>
</evidence>
<keyword evidence="10 19" id="KW-0274">FAD</keyword>
<dbReference type="SUPFAM" id="SSF56176">
    <property type="entry name" value="FAD-binding/transporter-associated domain-like"/>
    <property type="match status" value="1"/>
</dbReference>
<dbReference type="SUPFAM" id="SSF56194">
    <property type="entry name" value="Uridine diphospho-N-Acetylenolpyruvylglucosamine reductase, MurB, C-terminal domain"/>
    <property type="match status" value="1"/>
</dbReference>
<dbReference type="Proteomes" id="UP000664122">
    <property type="component" value="Unassembled WGS sequence"/>
</dbReference>
<evidence type="ECO:0000256" key="19">
    <source>
        <dbReference type="HAMAP-Rule" id="MF_00037"/>
    </source>
</evidence>
<keyword evidence="12 19" id="KW-0133">Cell shape</keyword>
<evidence type="ECO:0000256" key="12">
    <source>
        <dbReference type="ARBA" id="ARBA00022960"/>
    </source>
</evidence>
<evidence type="ECO:0000313" key="22">
    <source>
        <dbReference type="Proteomes" id="UP000664122"/>
    </source>
</evidence>
<dbReference type="RefSeq" id="WP_207257569.1">
    <property type="nucleotide sequence ID" value="NZ_JAFMPP010000006.1"/>
</dbReference>
<dbReference type="NCBIfam" id="TIGR00179">
    <property type="entry name" value="murB"/>
    <property type="match status" value="1"/>
</dbReference>
<keyword evidence="9 19" id="KW-0285">Flavoprotein</keyword>
<comment type="cofactor">
    <cofactor evidence="1 19">
        <name>FAD</name>
        <dbReference type="ChEBI" id="CHEBI:57692"/>
    </cofactor>
</comment>
<evidence type="ECO:0000256" key="8">
    <source>
        <dbReference type="ARBA" id="ARBA00022618"/>
    </source>
</evidence>
<evidence type="ECO:0000256" key="14">
    <source>
        <dbReference type="ARBA" id="ARBA00023002"/>
    </source>
</evidence>
<comment type="subcellular location">
    <subcellularLocation>
        <location evidence="3 19">Cytoplasm</location>
    </subcellularLocation>
</comment>
<evidence type="ECO:0000256" key="15">
    <source>
        <dbReference type="ARBA" id="ARBA00023306"/>
    </source>
</evidence>
<dbReference type="InterPro" id="IPR003170">
    <property type="entry name" value="MurB"/>
</dbReference>
<keyword evidence="8 19" id="KW-0132">Cell division</keyword>
<dbReference type="PANTHER" id="PTHR21071">
    <property type="entry name" value="UDP-N-ACETYLENOLPYRUVOYLGLUCOSAMINE REDUCTASE"/>
    <property type="match status" value="1"/>
</dbReference>
<dbReference type="Gene3D" id="3.90.78.10">
    <property type="entry name" value="UDP-N-acetylenolpyruvoylglucosamine reductase, C-terminal domain"/>
    <property type="match status" value="1"/>
</dbReference>
<feature type="active site" evidence="19">
    <location>
        <position position="198"/>
    </location>
</feature>
<evidence type="ECO:0000256" key="17">
    <source>
        <dbReference type="ARBA" id="ARBA00031026"/>
    </source>
</evidence>
<dbReference type="PANTHER" id="PTHR21071:SF4">
    <property type="entry name" value="UDP-N-ACETYLENOLPYRUVOYLGLUCOSAMINE REDUCTASE"/>
    <property type="match status" value="1"/>
</dbReference>
<dbReference type="Pfam" id="PF01565">
    <property type="entry name" value="FAD_binding_4"/>
    <property type="match status" value="1"/>
</dbReference>
<dbReference type="InterPro" id="IPR016167">
    <property type="entry name" value="FAD-bd_PCMH_sub1"/>
</dbReference>
<dbReference type="GO" id="GO:0005829">
    <property type="term" value="C:cytosol"/>
    <property type="evidence" value="ECO:0007669"/>
    <property type="project" value="TreeGrafter"/>
</dbReference>
<dbReference type="InterPro" id="IPR016169">
    <property type="entry name" value="FAD-bd_PCMH_sub2"/>
</dbReference>
<dbReference type="AlphaFoldDB" id="A0A939FYZ2"/>